<gene>
    <name evidence="1" type="ORF">BOTBODRAFT_182019</name>
</gene>
<name>A0A067LSG3_BOTB1</name>
<reference evidence="2" key="1">
    <citation type="journal article" date="2014" name="Proc. Natl. Acad. Sci. U.S.A.">
        <title>Extensive sampling of basidiomycete genomes demonstrates inadequacy of the white-rot/brown-rot paradigm for wood decay fungi.</title>
        <authorList>
            <person name="Riley R."/>
            <person name="Salamov A.A."/>
            <person name="Brown D.W."/>
            <person name="Nagy L.G."/>
            <person name="Floudas D."/>
            <person name="Held B.W."/>
            <person name="Levasseur A."/>
            <person name="Lombard V."/>
            <person name="Morin E."/>
            <person name="Otillar R."/>
            <person name="Lindquist E.A."/>
            <person name="Sun H."/>
            <person name="LaButti K.M."/>
            <person name="Schmutz J."/>
            <person name="Jabbour D."/>
            <person name="Luo H."/>
            <person name="Baker S.E."/>
            <person name="Pisabarro A.G."/>
            <person name="Walton J.D."/>
            <person name="Blanchette R.A."/>
            <person name="Henrissat B."/>
            <person name="Martin F."/>
            <person name="Cullen D."/>
            <person name="Hibbett D.S."/>
            <person name="Grigoriev I.V."/>
        </authorList>
    </citation>
    <scope>NUCLEOTIDE SEQUENCE [LARGE SCALE GENOMIC DNA]</scope>
    <source>
        <strain evidence="2">FD-172 SS1</strain>
    </source>
</reference>
<dbReference type="Proteomes" id="UP000027195">
    <property type="component" value="Unassembled WGS sequence"/>
</dbReference>
<protein>
    <submittedName>
        <fullName evidence="1">Uncharacterized protein</fullName>
    </submittedName>
</protein>
<dbReference type="HOGENOM" id="CLU_936863_0_0_1"/>
<organism evidence="1 2">
    <name type="scientific">Botryobasidium botryosum (strain FD-172 SS1)</name>
    <dbReference type="NCBI Taxonomy" id="930990"/>
    <lineage>
        <taxon>Eukaryota</taxon>
        <taxon>Fungi</taxon>
        <taxon>Dikarya</taxon>
        <taxon>Basidiomycota</taxon>
        <taxon>Agaricomycotina</taxon>
        <taxon>Agaricomycetes</taxon>
        <taxon>Cantharellales</taxon>
        <taxon>Botryobasidiaceae</taxon>
        <taxon>Botryobasidium</taxon>
    </lineage>
</organism>
<keyword evidence="2" id="KW-1185">Reference proteome</keyword>
<accession>A0A067LSG3</accession>
<dbReference type="InParanoid" id="A0A067LSG3"/>
<sequence>MPPLSRVVNSVAASLVFQPFARCTSQRLSRNSMPLAAQVLAALALVPGLAPEELVTAAHGFRSSPFVCQSPAPVPSTSQIPPMSPYRPLLDLCPPLDAEAWVLEIFVSAARRTLPHPGPAVVDPYTIALRAVVDEMELHLVVRHRAGDALPPRLHPDHPDVVQWAQALYLAASRCLRGPISASTALPSAGALPPDFPVCDPCRAASVGCTFSHDGALECDQCRSSGTFCEQVWAPSASYDAARPLISDASALASEAATQAVEAAAQRGVPALFFAAGCLSKSACSLRRYAHVGVPLD</sequence>
<proteinExistence type="predicted"/>
<dbReference type="AlphaFoldDB" id="A0A067LSG3"/>
<evidence type="ECO:0000313" key="1">
    <source>
        <dbReference type="EMBL" id="KDQ05979.1"/>
    </source>
</evidence>
<evidence type="ECO:0000313" key="2">
    <source>
        <dbReference type="Proteomes" id="UP000027195"/>
    </source>
</evidence>
<dbReference type="EMBL" id="KL198165">
    <property type="protein sequence ID" value="KDQ05979.1"/>
    <property type="molecule type" value="Genomic_DNA"/>
</dbReference>